<accession>A0A9E7G2X2</accession>
<evidence type="ECO:0000313" key="2">
    <source>
        <dbReference type="Proteomes" id="UP001055439"/>
    </source>
</evidence>
<dbReference type="OrthoDB" id="438440at2759"/>
<dbReference type="Proteomes" id="UP001055439">
    <property type="component" value="Chromosome 5"/>
</dbReference>
<name>A0A9E7G2X2_9LILI</name>
<reference evidence="1" key="1">
    <citation type="submission" date="2022-05" db="EMBL/GenBank/DDBJ databases">
        <title>The Musa troglodytarum L. genome provides insights into the mechanism of non-climacteric behaviour and enrichment of carotenoids.</title>
        <authorList>
            <person name="Wang J."/>
        </authorList>
    </citation>
    <scope>NUCLEOTIDE SEQUENCE</scope>
    <source>
        <tissue evidence="1">Leaf</tissue>
    </source>
</reference>
<evidence type="ECO:0000313" key="1">
    <source>
        <dbReference type="EMBL" id="URE04554.1"/>
    </source>
</evidence>
<gene>
    <name evidence="1" type="ORF">MUK42_18956</name>
</gene>
<dbReference type="AlphaFoldDB" id="A0A9E7G2X2"/>
<sequence length="91" mass="10375">MRKGLLGRWSQEEVGFGCTLCVHALVYMQEDQHRQWNGLEYDAMEVALNLKFLLGLLIPWQLFQVKKVRVPHCHGCARTEVSPPLAGKVKA</sequence>
<organism evidence="1 2">
    <name type="scientific">Musa troglodytarum</name>
    <name type="common">fe'i banana</name>
    <dbReference type="NCBI Taxonomy" id="320322"/>
    <lineage>
        <taxon>Eukaryota</taxon>
        <taxon>Viridiplantae</taxon>
        <taxon>Streptophyta</taxon>
        <taxon>Embryophyta</taxon>
        <taxon>Tracheophyta</taxon>
        <taxon>Spermatophyta</taxon>
        <taxon>Magnoliopsida</taxon>
        <taxon>Liliopsida</taxon>
        <taxon>Zingiberales</taxon>
        <taxon>Musaceae</taxon>
        <taxon>Musa</taxon>
    </lineage>
</organism>
<protein>
    <submittedName>
        <fullName evidence="1">Uncharacterized protein</fullName>
    </submittedName>
</protein>
<proteinExistence type="predicted"/>
<dbReference type="EMBL" id="CP097507">
    <property type="protein sequence ID" value="URE04554.1"/>
    <property type="molecule type" value="Genomic_DNA"/>
</dbReference>
<keyword evidence="2" id="KW-1185">Reference proteome</keyword>